<evidence type="ECO:0000259" key="1">
    <source>
        <dbReference type="Pfam" id="PF07883"/>
    </source>
</evidence>
<gene>
    <name evidence="2" type="ORF">ACFFNX_01140</name>
</gene>
<comment type="caution">
    <text evidence="2">The sequence shown here is derived from an EMBL/GenBank/DDBJ whole genome shotgun (WGS) entry which is preliminary data.</text>
</comment>
<protein>
    <submittedName>
        <fullName evidence="2">Cupin domain-containing protein</fullName>
    </submittedName>
</protein>
<dbReference type="SUPFAM" id="SSF51182">
    <property type="entry name" value="RmlC-like cupins"/>
    <property type="match status" value="1"/>
</dbReference>
<evidence type="ECO:0000313" key="3">
    <source>
        <dbReference type="Proteomes" id="UP001589627"/>
    </source>
</evidence>
<keyword evidence="3" id="KW-1185">Reference proteome</keyword>
<dbReference type="InterPro" id="IPR011051">
    <property type="entry name" value="RmlC_Cupin_sf"/>
</dbReference>
<organism evidence="2 3">
    <name type="scientific">Actinoallomurus acaciae</name>
    <dbReference type="NCBI Taxonomy" id="502577"/>
    <lineage>
        <taxon>Bacteria</taxon>
        <taxon>Bacillati</taxon>
        <taxon>Actinomycetota</taxon>
        <taxon>Actinomycetes</taxon>
        <taxon>Streptosporangiales</taxon>
        <taxon>Thermomonosporaceae</taxon>
        <taxon>Actinoallomurus</taxon>
    </lineage>
</organism>
<sequence length="116" mass="12414">MHAVTIHTSQDPVDRVTPRLLIGPGDEGCTHLAAVRIEVPAGRRMGEHAHGDSETLLTVISGQVLLHAGRRTSELRPGVLAHIGVGERVEVENPGHETATLLAVFSPPEFAARLPR</sequence>
<dbReference type="Gene3D" id="2.60.120.10">
    <property type="entry name" value="Jelly Rolls"/>
    <property type="match status" value="1"/>
</dbReference>
<dbReference type="RefSeq" id="WP_378193607.1">
    <property type="nucleotide sequence ID" value="NZ_JBHLZP010000003.1"/>
</dbReference>
<reference evidence="2 3" key="1">
    <citation type="submission" date="2024-09" db="EMBL/GenBank/DDBJ databases">
        <authorList>
            <person name="Sun Q."/>
            <person name="Mori K."/>
        </authorList>
    </citation>
    <scope>NUCLEOTIDE SEQUENCE [LARGE SCALE GENOMIC DNA]</scope>
    <source>
        <strain evidence="2 3">TBRC 0563</strain>
    </source>
</reference>
<accession>A0ABV5Y711</accession>
<proteinExistence type="predicted"/>
<dbReference type="InterPro" id="IPR014710">
    <property type="entry name" value="RmlC-like_jellyroll"/>
</dbReference>
<dbReference type="InterPro" id="IPR013096">
    <property type="entry name" value="Cupin_2"/>
</dbReference>
<dbReference type="Pfam" id="PF07883">
    <property type="entry name" value="Cupin_2"/>
    <property type="match status" value="1"/>
</dbReference>
<feature type="domain" description="Cupin type-2" evidence="1">
    <location>
        <begin position="36"/>
        <end position="105"/>
    </location>
</feature>
<dbReference type="EMBL" id="JBHLZP010000003">
    <property type="protein sequence ID" value="MFB9830796.1"/>
    <property type="molecule type" value="Genomic_DNA"/>
</dbReference>
<dbReference type="Proteomes" id="UP001589627">
    <property type="component" value="Unassembled WGS sequence"/>
</dbReference>
<evidence type="ECO:0000313" key="2">
    <source>
        <dbReference type="EMBL" id="MFB9830796.1"/>
    </source>
</evidence>
<name>A0ABV5Y711_9ACTN</name>